<dbReference type="Proteomes" id="UP000683360">
    <property type="component" value="Unassembled WGS sequence"/>
</dbReference>
<accession>A0A8S3PNR9</accession>
<reference evidence="1" key="1">
    <citation type="submission" date="2021-03" db="EMBL/GenBank/DDBJ databases">
        <authorList>
            <person name="Bekaert M."/>
        </authorList>
    </citation>
    <scope>NUCLEOTIDE SEQUENCE</scope>
</reference>
<proteinExistence type="predicted"/>
<dbReference type="EMBL" id="CAJPWZ010000086">
    <property type="protein sequence ID" value="CAG2185432.1"/>
    <property type="molecule type" value="Genomic_DNA"/>
</dbReference>
<dbReference type="AlphaFoldDB" id="A0A8S3PNR9"/>
<organism evidence="1 2">
    <name type="scientific">Mytilus edulis</name>
    <name type="common">Blue mussel</name>
    <dbReference type="NCBI Taxonomy" id="6550"/>
    <lineage>
        <taxon>Eukaryota</taxon>
        <taxon>Metazoa</taxon>
        <taxon>Spiralia</taxon>
        <taxon>Lophotrochozoa</taxon>
        <taxon>Mollusca</taxon>
        <taxon>Bivalvia</taxon>
        <taxon>Autobranchia</taxon>
        <taxon>Pteriomorphia</taxon>
        <taxon>Mytilida</taxon>
        <taxon>Mytiloidea</taxon>
        <taxon>Mytilidae</taxon>
        <taxon>Mytilinae</taxon>
        <taxon>Mytilus</taxon>
    </lineage>
</organism>
<protein>
    <submittedName>
        <fullName evidence="1">Uncharacterized protein</fullName>
    </submittedName>
</protein>
<gene>
    <name evidence="1" type="ORF">MEDL_1031</name>
</gene>
<sequence length="163" mass="18195">MGHRQNITKRDDSSVHIGMGYRQNITGHSSVHIGIVQDKISQGTTRAYTLVWVTDKISQGDSSVHIGMGHRQNITRDDSGVHIDGSQTKYHKGDDSSVHIGIVHRQNIIIGIVHDLSQETTRAYTCGMGHRKNITRQNIGHISQATTRVRQNITRDDSSVRTH</sequence>
<name>A0A8S3PNR9_MYTED</name>
<evidence type="ECO:0000313" key="2">
    <source>
        <dbReference type="Proteomes" id="UP000683360"/>
    </source>
</evidence>
<evidence type="ECO:0000313" key="1">
    <source>
        <dbReference type="EMBL" id="CAG2185432.1"/>
    </source>
</evidence>
<keyword evidence="2" id="KW-1185">Reference proteome</keyword>
<comment type="caution">
    <text evidence="1">The sequence shown here is derived from an EMBL/GenBank/DDBJ whole genome shotgun (WGS) entry which is preliminary data.</text>
</comment>